<evidence type="ECO:0000256" key="2">
    <source>
        <dbReference type="ARBA" id="ARBA00004496"/>
    </source>
</evidence>
<evidence type="ECO:0000256" key="14">
    <source>
        <dbReference type="ARBA" id="ARBA00022801"/>
    </source>
</evidence>
<organism evidence="20 21">
    <name type="scientific">SAR86 cluster bacterium</name>
    <dbReference type="NCBI Taxonomy" id="2030880"/>
    <lineage>
        <taxon>Bacteria</taxon>
        <taxon>Pseudomonadati</taxon>
        <taxon>Pseudomonadota</taxon>
        <taxon>Gammaproteobacteria</taxon>
        <taxon>SAR86 cluster</taxon>
    </lineage>
</organism>
<dbReference type="Gene3D" id="3.40.1260.20">
    <property type="entry name" value="Ribonuclease E, catalytic domain"/>
    <property type="match status" value="1"/>
</dbReference>
<dbReference type="GO" id="GO:0004540">
    <property type="term" value="F:RNA nuclease activity"/>
    <property type="evidence" value="ECO:0007669"/>
    <property type="project" value="InterPro"/>
</dbReference>
<feature type="compositionally biased region" description="Basic residues" evidence="18">
    <location>
        <begin position="545"/>
        <end position="574"/>
    </location>
</feature>
<comment type="caution">
    <text evidence="20">The sequence shown here is derived from an EMBL/GenBank/DDBJ whole genome shotgun (WGS) entry which is preliminary data.</text>
</comment>
<dbReference type="InterPro" id="IPR019307">
    <property type="entry name" value="RNA-bd_AU-1/RNase_E/G"/>
</dbReference>
<reference evidence="20 21" key="1">
    <citation type="journal article" date="2018" name="Microbiome">
        <title>Fine metagenomic profile of the Mediterranean stratified and mixed water columns revealed by assembly and recruitment.</title>
        <authorList>
            <person name="Haro-Moreno J.M."/>
            <person name="Lopez-Perez M."/>
            <person name="De La Torre J.R."/>
            <person name="Picazo A."/>
            <person name="Camacho A."/>
            <person name="Rodriguez-Valera F."/>
        </authorList>
    </citation>
    <scope>NUCLEOTIDE SEQUENCE [LARGE SCALE GENOMIC DNA]</scope>
    <source>
        <strain evidence="20">MED-G82</strain>
    </source>
</reference>
<evidence type="ECO:0000256" key="15">
    <source>
        <dbReference type="ARBA" id="ARBA00022842"/>
    </source>
</evidence>
<evidence type="ECO:0000256" key="10">
    <source>
        <dbReference type="ARBA" id="ARBA00022722"/>
    </source>
</evidence>
<dbReference type="InterPro" id="IPR012340">
    <property type="entry name" value="NA-bd_OB-fold"/>
</dbReference>
<comment type="cofactor">
    <cofactor evidence="1">
        <name>Mg(2+)</name>
        <dbReference type="ChEBI" id="CHEBI:18420"/>
    </cofactor>
</comment>
<keyword evidence="15" id="KW-0460">Magnesium</keyword>
<dbReference type="GO" id="GO:0046872">
    <property type="term" value="F:metal ion binding"/>
    <property type="evidence" value="ECO:0007669"/>
    <property type="project" value="UniProtKB-KW"/>
</dbReference>
<evidence type="ECO:0000256" key="16">
    <source>
        <dbReference type="ARBA" id="ARBA00022884"/>
    </source>
</evidence>
<dbReference type="GO" id="GO:0006364">
    <property type="term" value="P:rRNA processing"/>
    <property type="evidence" value="ECO:0007669"/>
    <property type="project" value="UniProtKB-KW"/>
</dbReference>
<dbReference type="Pfam" id="PF10150">
    <property type="entry name" value="RNase_E_G"/>
    <property type="match status" value="1"/>
</dbReference>
<evidence type="ECO:0000256" key="9">
    <source>
        <dbReference type="ARBA" id="ARBA00022694"/>
    </source>
</evidence>
<evidence type="ECO:0000256" key="7">
    <source>
        <dbReference type="ARBA" id="ARBA00022519"/>
    </source>
</evidence>
<feature type="domain" description="S1 motif" evidence="19">
    <location>
        <begin position="39"/>
        <end position="115"/>
    </location>
</feature>
<dbReference type="SUPFAM" id="SSF50249">
    <property type="entry name" value="Nucleic acid-binding proteins"/>
    <property type="match status" value="1"/>
</dbReference>
<dbReference type="GO" id="GO:0004519">
    <property type="term" value="F:endonuclease activity"/>
    <property type="evidence" value="ECO:0007669"/>
    <property type="project" value="UniProtKB-KW"/>
</dbReference>
<feature type="compositionally biased region" description="Basic and acidic residues" evidence="18">
    <location>
        <begin position="657"/>
        <end position="674"/>
    </location>
</feature>
<dbReference type="Pfam" id="PF20833">
    <property type="entry name" value="RNase_E_G_Thio"/>
    <property type="match status" value="1"/>
</dbReference>
<evidence type="ECO:0000256" key="3">
    <source>
        <dbReference type="ARBA" id="ARBA00005663"/>
    </source>
</evidence>
<dbReference type="GO" id="GO:0019843">
    <property type="term" value="F:rRNA binding"/>
    <property type="evidence" value="ECO:0007669"/>
    <property type="project" value="UniProtKB-KW"/>
</dbReference>
<feature type="region of interest" description="Disordered" evidence="18">
    <location>
        <begin position="482"/>
        <end position="504"/>
    </location>
</feature>
<evidence type="ECO:0000256" key="18">
    <source>
        <dbReference type="SAM" id="MobiDB-lite"/>
    </source>
</evidence>
<dbReference type="EMBL" id="QOPE01000021">
    <property type="protein sequence ID" value="RCL40808.1"/>
    <property type="molecule type" value="Genomic_DNA"/>
</dbReference>
<evidence type="ECO:0000256" key="17">
    <source>
        <dbReference type="ARBA" id="ARBA00023136"/>
    </source>
</evidence>
<feature type="compositionally biased region" description="Basic and acidic residues" evidence="18">
    <location>
        <begin position="619"/>
        <end position="635"/>
    </location>
</feature>
<evidence type="ECO:0000259" key="19">
    <source>
        <dbReference type="PROSITE" id="PS50126"/>
    </source>
</evidence>
<evidence type="ECO:0000256" key="4">
    <source>
        <dbReference type="ARBA" id="ARBA00017719"/>
    </source>
</evidence>
<dbReference type="PROSITE" id="PS50126">
    <property type="entry name" value="S1"/>
    <property type="match status" value="1"/>
</dbReference>
<keyword evidence="16" id="KW-0694">RNA-binding</keyword>
<evidence type="ECO:0000313" key="21">
    <source>
        <dbReference type="Proteomes" id="UP000253307"/>
    </source>
</evidence>
<gene>
    <name evidence="20" type="ORF">DBW96_03045</name>
</gene>
<dbReference type="Gene3D" id="2.40.50.140">
    <property type="entry name" value="Nucleic acid-binding proteins"/>
    <property type="match status" value="1"/>
</dbReference>
<dbReference type="AlphaFoldDB" id="A0A368BU06"/>
<dbReference type="PANTHER" id="PTHR30001">
    <property type="entry name" value="RIBONUCLEASE"/>
    <property type="match status" value="1"/>
</dbReference>
<evidence type="ECO:0000256" key="8">
    <source>
        <dbReference type="ARBA" id="ARBA00022552"/>
    </source>
</evidence>
<protein>
    <recommendedName>
        <fullName evidence="4">Ribonuclease G</fullName>
    </recommendedName>
</protein>
<name>A0A368BU06_9GAMM</name>
<evidence type="ECO:0000256" key="13">
    <source>
        <dbReference type="ARBA" id="ARBA00022759"/>
    </source>
</evidence>
<evidence type="ECO:0000313" key="20">
    <source>
        <dbReference type="EMBL" id="RCL40808.1"/>
    </source>
</evidence>
<keyword evidence="14" id="KW-0378">Hydrolase</keyword>
<dbReference type="CDD" id="cd04453">
    <property type="entry name" value="S1_RNase_E"/>
    <property type="match status" value="1"/>
</dbReference>
<dbReference type="GO" id="GO:0005737">
    <property type="term" value="C:cytoplasm"/>
    <property type="evidence" value="ECO:0007669"/>
    <property type="project" value="UniProtKB-SubCell"/>
</dbReference>
<keyword evidence="10" id="KW-0540">Nuclease</keyword>
<dbReference type="Pfam" id="PF00575">
    <property type="entry name" value="S1"/>
    <property type="match status" value="1"/>
</dbReference>
<dbReference type="NCBIfam" id="TIGR00757">
    <property type="entry name" value="RNaseEG"/>
    <property type="match status" value="1"/>
</dbReference>
<keyword evidence="13" id="KW-0255">Endonuclease</keyword>
<evidence type="ECO:0000256" key="1">
    <source>
        <dbReference type="ARBA" id="ARBA00001946"/>
    </source>
</evidence>
<comment type="subcellular location">
    <subcellularLocation>
        <location evidence="2">Cytoplasm</location>
    </subcellularLocation>
</comment>
<dbReference type="Proteomes" id="UP000253307">
    <property type="component" value="Unassembled WGS sequence"/>
</dbReference>
<keyword evidence="12" id="KW-0699">rRNA-binding</keyword>
<keyword evidence="7" id="KW-0997">Cell inner membrane</keyword>
<keyword evidence="5" id="KW-1003">Cell membrane</keyword>
<feature type="compositionally biased region" description="Basic residues" evidence="18">
    <location>
        <begin position="582"/>
        <end position="593"/>
    </location>
</feature>
<accession>A0A368BU06</accession>
<keyword evidence="8" id="KW-0698">rRNA processing</keyword>
<keyword evidence="17" id="KW-0472">Membrane</keyword>
<comment type="similarity">
    <text evidence="3">Belongs to the RNase E/G family. RNase G subfamily.</text>
</comment>
<proteinExistence type="inferred from homology"/>
<keyword evidence="6" id="KW-0963">Cytoplasm</keyword>
<feature type="compositionally biased region" description="Polar residues" evidence="18">
    <location>
        <begin position="608"/>
        <end position="618"/>
    </location>
</feature>
<dbReference type="InterPro" id="IPR003029">
    <property type="entry name" value="S1_domain"/>
</dbReference>
<evidence type="ECO:0000256" key="12">
    <source>
        <dbReference type="ARBA" id="ARBA00022730"/>
    </source>
</evidence>
<dbReference type="InterPro" id="IPR048583">
    <property type="entry name" value="RNase_E_G_thioredoxin-like"/>
</dbReference>
<evidence type="ECO:0000256" key="6">
    <source>
        <dbReference type="ARBA" id="ARBA00022490"/>
    </source>
</evidence>
<keyword evidence="9" id="KW-0819">tRNA processing</keyword>
<evidence type="ECO:0000256" key="11">
    <source>
        <dbReference type="ARBA" id="ARBA00022723"/>
    </source>
</evidence>
<dbReference type="PANTHER" id="PTHR30001:SF1">
    <property type="entry name" value="RIBONUCLEASE E_G-LIKE PROTEIN, CHLOROPLASTIC"/>
    <property type="match status" value="1"/>
</dbReference>
<dbReference type="InterPro" id="IPR004659">
    <property type="entry name" value="RNase_E/G"/>
</dbReference>
<dbReference type="GO" id="GO:0016787">
    <property type="term" value="F:hydrolase activity"/>
    <property type="evidence" value="ECO:0007669"/>
    <property type="project" value="UniProtKB-KW"/>
</dbReference>
<dbReference type="GO" id="GO:0008033">
    <property type="term" value="P:tRNA processing"/>
    <property type="evidence" value="ECO:0007669"/>
    <property type="project" value="UniProtKB-KW"/>
</dbReference>
<feature type="region of interest" description="Disordered" evidence="18">
    <location>
        <begin position="538"/>
        <end position="674"/>
    </location>
</feature>
<keyword evidence="11" id="KW-0479">Metal-binding</keyword>
<evidence type="ECO:0000256" key="5">
    <source>
        <dbReference type="ARBA" id="ARBA00022475"/>
    </source>
</evidence>
<sequence>MKRILINKSLTDEIRVALVEGAKLYDLDNETSNKNLLKGSIFKARVSRVETSLDAAFVYFGSERHGFLPLKELTLEYFKKDNQGKRKCTLKENDEIIVQVLKEERGTKGAALSTQLSLAGRFLVLIPNSTKGGGVSRRISGEERDQVKDIIKNLPIPEGMSVIVRTAGLGRNQEELQWDLDYLLSLWKQISGNLDESKCPSLIYKDDKLILRVFRDYFKEDIEEILIDDKDVFEEASMFAQSVIPDHATKVQFYNEEIPLFNRYQVESQIESAFQREISLPSGGSIVIDPTEAMVTIDVNSSRATKGKDIEETALATNMEAAVEVARQLRLRDLGGLVVIDFIDMQDETNQSKVLNAIRRAVHGDRARIQISEISRFGLLELSRQRLRPSLNETYDIEHVLVRGPKSLGQSILRIVGEDAAKENTAEIHVFVPADVASYLLNEKRREIITIENMNKVAVIVVADPYKSRPYYKVARVKSGDVKGKTSYQMTPQSPEPDMSWRDADQTLTSNKPLVEVTAPPKMPKRKKSALKGIFSFLFNNDSKNKKKKKSSPKRKPQSKSQHTRKNKPHGNKNSRRDNKRAPQKNNRNKRPQNRNNKTSNDRKSPNENKTNTNNRVENQQKDTAKKPAPVKKETVQTASSEVKSKITEVAQPVSQEVKDAPKRAKNDPRYKSE</sequence>
<dbReference type="SMART" id="SM00316">
    <property type="entry name" value="S1"/>
    <property type="match status" value="1"/>
</dbReference>